<keyword evidence="1" id="KW-1133">Transmembrane helix</keyword>
<name>A0A6S6TGQ7_9BACT</name>
<feature type="transmembrane region" description="Helical" evidence="1">
    <location>
        <begin position="150"/>
        <end position="178"/>
    </location>
</feature>
<feature type="transmembrane region" description="Helical" evidence="1">
    <location>
        <begin position="305"/>
        <end position="322"/>
    </location>
</feature>
<feature type="transmembrane region" description="Helical" evidence="1">
    <location>
        <begin position="232"/>
        <end position="251"/>
    </location>
</feature>
<dbReference type="Pfam" id="PF14897">
    <property type="entry name" value="EpsG"/>
    <property type="match status" value="1"/>
</dbReference>
<feature type="transmembrane region" description="Helical" evidence="1">
    <location>
        <begin position="12"/>
        <end position="32"/>
    </location>
</feature>
<organism evidence="2">
    <name type="scientific">uncultured Sulfurovum sp</name>
    <dbReference type="NCBI Taxonomy" id="269237"/>
    <lineage>
        <taxon>Bacteria</taxon>
        <taxon>Pseudomonadati</taxon>
        <taxon>Campylobacterota</taxon>
        <taxon>Epsilonproteobacteria</taxon>
        <taxon>Campylobacterales</taxon>
        <taxon>Sulfurovaceae</taxon>
        <taxon>Sulfurovum</taxon>
        <taxon>environmental samples</taxon>
    </lineage>
</organism>
<accession>A0A6S6TGQ7</accession>
<proteinExistence type="predicted"/>
<sequence>MHLVQNNYLNTLLALIYATFFVYVIPWVEIYGSEFQDIPNYLNRIIYLKNGGDEAEFWGLSWLLSEPLWKEMILAIGYLFEDYRQVIYGISFFVTFVYASFLFKRVEFYIAMIFLFNPMMVHLFMEQIRIAFAFTLLLIAYDLFEKQKKISFLLMLLLVMAPLIHAAILVFYAVYYLLDNLNKKVEDKKYYLIAIGTALFIALFMKYGSNIILMFAGDRRANYGEVIEASSLSYSIAWFIIALIIATFAEFKESQNRVVVAYAITFMTFFFFSSILGMFAARYVAVIMPLIIISIAYLPKHFKQGTYLFLLAYNIFSFKYWLKLTIL</sequence>
<dbReference type="InterPro" id="IPR049458">
    <property type="entry name" value="EpsG-like"/>
</dbReference>
<feature type="transmembrane region" description="Helical" evidence="1">
    <location>
        <begin position="86"/>
        <end position="103"/>
    </location>
</feature>
<reference evidence="2" key="1">
    <citation type="submission" date="2020-01" db="EMBL/GenBank/DDBJ databases">
        <authorList>
            <person name="Meier V. D."/>
            <person name="Meier V D."/>
        </authorList>
    </citation>
    <scope>NUCLEOTIDE SEQUENCE</scope>
    <source>
        <strain evidence="2">HLG_WM_MAG_04</strain>
    </source>
</reference>
<keyword evidence="1" id="KW-0472">Membrane</keyword>
<feature type="transmembrane region" description="Helical" evidence="1">
    <location>
        <begin position="258"/>
        <end position="275"/>
    </location>
</feature>
<feature type="transmembrane region" description="Helical" evidence="1">
    <location>
        <begin position="281"/>
        <end position="298"/>
    </location>
</feature>
<dbReference type="AlphaFoldDB" id="A0A6S6TGQ7"/>
<evidence type="ECO:0008006" key="3">
    <source>
        <dbReference type="Google" id="ProtNLM"/>
    </source>
</evidence>
<dbReference type="EMBL" id="CACVAX010000052">
    <property type="protein sequence ID" value="CAA6818535.1"/>
    <property type="molecule type" value="Genomic_DNA"/>
</dbReference>
<protein>
    <recommendedName>
        <fullName evidence="3">EpsG family protein</fullName>
    </recommendedName>
</protein>
<evidence type="ECO:0000313" key="2">
    <source>
        <dbReference type="EMBL" id="CAA6818535.1"/>
    </source>
</evidence>
<keyword evidence="1" id="KW-0812">Transmembrane</keyword>
<evidence type="ECO:0000256" key="1">
    <source>
        <dbReference type="SAM" id="Phobius"/>
    </source>
</evidence>
<feature type="transmembrane region" description="Helical" evidence="1">
    <location>
        <begin position="190"/>
        <end position="212"/>
    </location>
</feature>
<gene>
    <name evidence="2" type="ORF">HELGO_WM8526</name>
</gene>